<dbReference type="STRING" id="332977.SAMN05421740_106128"/>
<evidence type="ECO:0000313" key="2">
    <source>
        <dbReference type="EMBL" id="SEL51827.1"/>
    </source>
</evidence>
<evidence type="ECO:0008006" key="4">
    <source>
        <dbReference type="Google" id="ProtNLM"/>
    </source>
</evidence>
<sequence>MKKKVLFYSVLGLILAGSVSLATVENAQVSDVIAVASSDNSSEMYPNSDERLREIAEHGEETGEEVLPEEAFPY</sequence>
<keyword evidence="1" id="KW-0732">Signal</keyword>
<accession>A0A1H7QX03</accession>
<evidence type="ECO:0000313" key="3">
    <source>
        <dbReference type="Proteomes" id="UP000198916"/>
    </source>
</evidence>
<name>A0A1H7QX03_9SPHI</name>
<dbReference type="AlphaFoldDB" id="A0A1H7QX03"/>
<gene>
    <name evidence="2" type="ORF">SAMN05421740_106128</name>
</gene>
<organism evidence="2 3">
    <name type="scientific">Parapedobacter koreensis</name>
    <dbReference type="NCBI Taxonomy" id="332977"/>
    <lineage>
        <taxon>Bacteria</taxon>
        <taxon>Pseudomonadati</taxon>
        <taxon>Bacteroidota</taxon>
        <taxon>Sphingobacteriia</taxon>
        <taxon>Sphingobacteriales</taxon>
        <taxon>Sphingobacteriaceae</taxon>
        <taxon>Parapedobacter</taxon>
    </lineage>
</organism>
<proteinExistence type="predicted"/>
<evidence type="ECO:0000256" key="1">
    <source>
        <dbReference type="SAM" id="SignalP"/>
    </source>
</evidence>
<feature type="signal peptide" evidence="1">
    <location>
        <begin position="1"/>
        <end position="22"/>
    </location>
</feature>
<protein>
    <recommendedName>
        <fullName evidence="4">Secreted protein</fullName>
    </recommendedName>
</protein>
<reference evidence="3" key="1">
    <citation type="submission" date="2016-10" db="EMBL/GenBank/DDBJ databases">
        <authorList>
            <person name="Varghese N."/>
            <person name="Submissions S."/>
        </authorList>
    </citation>
    <scope>NUCLEOTIDE SEQUENCE [LARGE SCALE GENOMIC DNA]</scope>
    <source>
        <strain evidence="3">Jip14</strain>
    </source>
</reference>
<dbReference type="EMBL" id="FNZR01000006">
    <property type="protein sequence ID" value="SEL51827.1"/>
    <property type="molecule type" value="Genomic_DNA"/>
</dbReference>
<dbReference type="Proteomes" id="UP000198916">
    <property type="component" value="Unassembled WGS sequence"/>
</dbReference>
<feature type="chain" id="PRO_5011599453" description="Secreted protein" evidence="1">
    <location>
        <begin position="23"/>
        <end position="74"/>
    </location>
</feature>
<dbReference type="RefSeq" id="WP_090606681.1">
    <property type="nucleotide sequence ID" value="NZ_FNZR01000006.1"/>
</dbReference>
<keyword evidence="3" id="KW-1185">Reference proteome</keyword>